<dbReference type="InterPro" id="IPR029068">
    <property type="entry name" value="Glyas_Bleomycin-R_OHBP_Dase"/>
</dbReference>
<comment type="caution">
    <text evidence="3">The sequence shown here is derived from an EMBL/GenBank/DDBJ whole genome shotgun (WGS) entry which is preliminary data.</text>
</comment>
<name>A0ABS5APT9_9PSEU</name>
<evidence type="ECO:0000259" key="2">
    <source>
        <dbReference type="PROSITE" id="PS51819"/>
    </source>
</evidence>
<proteinExistence type="predicted"/>
<dbReference type="PANTHER" id="PTHR43048">
    <property type="entry name" value="METHYLMALONYL-COA EPIMERASE"/>
    <property type="match status" value="1"/>
</dbReference>
<evidence type="ECO:0000313" key="4">
    <source>
        <dbReference type="Proteomes" id="UP001519363"/>
    </source>
</evidence>
<evidence type="ECO:0000256" key="1">
    <source>
        <dbReference type="ARBA" id="ARBA00022723"/>
    </source>
</evidence>
<dbReference type="PROSITE" id="PS51819">
    <property type="entry name" value="VOC"/>
    <property type="match status" value="1"/>
</dbReference>
<dbReference type="Proteomes" id="UP001519363">
    <property type="component" value="Unassembled WGS sequence"/>
</dbReference>
<keyword evidence="4" id="KW-1185">Reference proteome</keyword>
<sequence>MTDTQAVPSGDLGVRLMTANHVGIAVRDLDRAVAFYRALTGQEPFVQERMQGIEPMYGPKVEDQVAHVHGGAKLRYATVRLANINIDIIQFEEPEMGTAVAGPTDQGSMHLCFEVEDLDAVYERLTAAGIKFDAPPYTFREENGSPNAVGTRVAYFSDPDGVNLELITPAGSFVRGE</sequence>
<dbReference type="RefSeq" id="WP_158103739.1">
    <property type="nucleotide sequence ID" value="NZ_JAGIOO010000001.1"/>
</dbReference>
<dbReference type="InterPro" id="IPR051785">
    <property type="entry name" value="MMCE/EMCE_epimerase"/>
</dbReference>
<dbReference type="Pfam" id="PF00903">
    <property type="entry name" value="Glyoxalase"/>
    <property type="match status" value="1"/>
</dbReference>
<feature type="domain" description="VOC" evidence="2">
    <location>
        <begin position="18"/>
        <end position="169"/>
    </location>
</feature>
<dbReference type="InterPro" id="IPR037523">
    <property type="entry name" value="VOC_core"/>
</dbReference>
<protein>
    <submittedName>
        <fullName evidence="3">Catechol 2,3-dioxygenase-like lactoylglutathione lyase family enzyme</fullName>
    </submittedName>
</protein>
<evidence type="ECO:0000313" key="3">
    <source>
        <dbReference type="EMBL" id="MBP2478422.1"/>
    </source>
</evidence>
<dbReference type="InterPro" id="IPR004360">
    <property type="entry name" value="Glyas_Fos-R_dOase_dom"/>
</dbReference>
<dbReference type="PANTHER" id="PTHR43048:SF3">
    <property type="entry name" value="METHYLMALONYL-COA EPIMERASE, MITOCHONDRIAL"/>
    <property type="match status" value="1"/>
</dbReference>
<reference evidence="3 4" key="1">
    <citation type="submission" date="2021-03" db="EMBL/GenBank/DDBJ databases">
        <title>Sequencing the genomes of 1000 actinobacteria strains.</title>
        <authorList>
            <person name="Klenk H.-P."/>
        </authorList>
    </citation>
    <scope>NUCLEOTIDE SEQUENCE [LARGE SCALE GENOMIC DNA]</scope>
    <source>
        <strain evidence="3 4">DSM 44580</strain>
    </source>
</reference>
<organism evidence="3 4">
    <name type="scientific">Crossiella equi</name>
    <dbReference type="NCBI Taxonomy" id="130796"/>
    <lineage>
        <taxon>Bacteria</taxon>
        <taxon>Bacillati</taxon>
        <taxon>Actinomycetota</taxon>
        <taxon>Actinomycetes</taxon>
        <taxon>Pseudonocardiales</taxon>
        <taxon>Pseudonocardiaceae</taxon>
        <taxon>Crossiella</taxon>
    </lineage>
</organism>
<gene>
    <name evidence="3" type="ORF">JOF53_007294</name>
</gene>
<keyword evidence="1" id="KW-0479">Metal-binding</keyword>
<dbReference type="EMBL" id="JAGIOO010000001">
    <property type="protein sequence ID" value="MBP2478422.1"/>
    <property type="molecule type" value="Genomic_DNA"/>
</dbReference>
<dbReference type="SUPFAM" id="SSF54593">
    <property type="entry name" value="Glyoxalase/Bleomycin resistance protein/Dihydroxybiphenyl dioxygenase"/>
    <property type="match status" value="1"/>
</dbReference>
<accession>A0ABS5APT9</accession>
<dbReference type="Gene3D" id="3.10.180.10">
    <property type="entry name" value="2,3-Dihydroxybiphenyl 1,2-Dioxygenase, domain 1"/>
    <property type="match status" value="1"/>
</dbReference>